<dbReference type="SMART" id="SM00283">
    <property type="entry name" value="MA"/>
    <property type="match status" value="1"/>
</dbReference>
<evidence type="ECO:0000256" key="6">
    <source>
        <dbReference type="ARBA" id="ARBA00023224"/>
    </source>
</evidence>
<dbReference type="InterPro" id="IPR003660">
    <property type="entry name" value="HAMP_dom"/>
</dbReference>
<evidence type="ECO:0000256" key="2">
    <source>
        <dbReference type="ARBA" id="ARBA00022475"/>
    </source>
</evidence>
<comment type="similarity">
    <text evidence="7">Belongs to the methyl-accepting chemotaxis (MCP) protein family.</text>
</comment>
<evidence type="ECO:0000259" key="11">
    <source>
        <dbReference type="PROSITE" id="PS50885"/>
    </source>
</evidence>
<evidence type="ECO:0000256" key="3">
    <source>
        <dbReference type="ARBA" id="ARBA00022692"/>
    </source>
</evidence>
<evidence type="ECO:0000256" key="1">
    <source>
        <dbReference type="ARBA" id="ARBA00004651"/>
    </source>
</evidence>
<dbReference type="Gene3D" id="3.30.450.20">
    <property type="entry name" value="PAS domain"/>
    <property type="match status" value="1"/>
</dbReference>
<keyword evidence="3 9" id="KW-0812">Transmembrane</keyword>
<keyword evidence="6 8" id="KW-0807">Transducer</keyword>
<evidence type="ECO:0000313" key="13">
    <source>
        <dbReference type="Proteomes" id="UP000094609"/>
    </source>
</evidence>
<dbReference type="RefSeq" id="WP_069477488.1">
    <property type="nucleotide sequence ID" value="NZ_CP017111.1"/>
</dbReference>
<evidence type="ECO:0000259" key="10">
    <source>
        <dbReference type="PROSITE" id="PS50111"/>
    </source>
</evidence>
<proteinExistence type="inferred from homology"/>
<organism evidence="12 13">
    <name type="scientific">Sulfurospirillum halorespirans DSM 13726</name>
    <dbReference type="NCBI Taxonomy" id="1193502"/>
    <lineage>
        <taxon>Bacteria</taxon>
        <taxon>Pseudomonadati</taxon>
        <taxon>Campylobacterota</taxon>
        <taxon>Epsilonproteobacteria</taxon>
        <taxon>Campylobacterales</taxon>
        <taxon>Sulfurospirillaceae</taxon>
        <taxon>Sulfurospirillum</taxon>
    </lineage>
</organism>
<dbReference type="Pfam" id="PF08269">
    <property type="entry name" value="dCache_2"/>
    <property type="match status" value="1"/>
</dbReference>
<accession>A0A1D7TIC1</accession>
<dbReference type="InterPro" id="IPR004089">
    <property type="entry name" value="MCPsignal_dom"/>
</dbReference>
<dbReference type="PROSITE" id="PS50885">
    <property type="entry name" value="HAMP"/>
    <property type="match status" value="1"/>
</dbReference>
<dbReference type="Proteomes" id="UP000094609">
    <property type="component" value="Chromosome"/>
</dbReference>
<dbReference type="PATRIC" id="fig|1193502.14.peg.840"/>
<dbReference type="PANTHER" id="PTHR32089">
    <property type="entry name" value="METHYL-ACCEPTING CHEMOTAXIS PROTEIN MCPB"/>
    <property type="match status" value="1"/>
</dbReference>
<dbReference type="EMBL" id="CP017111">
    <property type="protein sequence ID" value="AOO64614.1"/>
    <property type="molecule type" value="Genomic_DNA"/>
</dbReference>
<dbReference type="STRING" id="1193502.SHALO_0832"/>
<evidence type="ECO:0000256" key="5">
    <source>
        <dbReference type="ARBA" id="ARBA00023136"/>
    </source>
</evidence>
<dbReference type="SUPFAM" id="SSF58104">
    <property type="entry name" value="Methyl-accepting chemotaxis protein (MCP) signaling domain"/>
    <property type="match status" value="1"/>
</dbReference>
<gene>
    <name evidence="12" type="ORF">SHALO_0832</name>
</gene>
<evidence type="ECO:0000313" key="12">
    <source>
        <dbReference type="EMBL" id="AOO64614.1"/>
    </source>
</evidence>
<dbReference type="InterPro" id="IPR004010">
    <property type="entry name" value="Double_Cache_2"/>
</dbReference>
<dbReference type="SMART" id="SM01049">
    <property type="entry name" value="Cache_2"/>
    <property type="match status" value="1"/>
</dbReference>
<protein>
    <submittedName>
        <fullName evidence="12">Methyl-accepting chemotaxis protein</fullName>
    </submittedName>
</protein>
<dbReference type="Pfam" id="PF00015">
    <property type="entry name" value="MCPsignal"/>
    <property type="match status" value="1"/>
</dbReference>
<keyword evidence="13" id="KW-1185">Reference proteome</keyword>
<evidence type="ECO:0000256" key="8">
    <source>
        <dbReference type="PROSITE-ProRule" id="PRU00284"/>
    </source>
</evidence>
<feature type="transmembrane region" description="Helical" evidence="9">
    <location>
        <begin position="214"/>
        <end position="236"/>
    </location>
</feature>
<dbReference type="AlphaFoldDB" id="A0A1D7TIC1"/>
<feature type="domain" description="HAMP" evidence="11">
    <location>
        <begin position="356"/>
        <end position="395"/>
    </location>
</feature>
<comment type="subcellular location">
    <subcellularLocation>
        <location evidence="1">Cell membrane</location>
        <topology evidence="1">Multi-pass membrane protein</topology>
    </subcellularLocation>
</comment>
<dbReference type="InterPro" id="IPR033480">
    <property type="entry name" value="sCache_2"/>
</dbReference>
<dbReference type="KEGG" id="shal:SHALO_0832"/>
<dbReference type="PANTHER" id="PTHR32089:SF112">
    <property type="entry name" value="LYSOZYME-LIKE PROTEIN-RELATED"/>
    <property type="match status" value="1"/>
</dbReference>
<dbReference type="PROSITE" id="PS50111">
    <property type="entry name" value="CHEMOTAXIS_TRANSDUC_2"/>
    <property type="match status" value="1"/>
</dbReference>
<reference evidence="13" key="1">
    <citation type="submission" date="2016-08" db="EMBL/GenBank/DDBJ databases">
        <title>Complete genome sequence of the organohalide-respiring Epsilonproteobacterium Sulfurospirillum halorespirans.</title>
        <authorList>
            <person name="Goris T."/>
            <person name="Zimmermann J."/>
            <person name="Schenz B."/>
            <person name="Lemos M."/>
            <person name="Hackermueller J."/>
            <person name="Diekert G."/>
        </authorList>
    </citation>
    <scope>NUCLEOTIDE SEQUENCE [LARGE SCALE GENOMIC DNA]</scope>
    <source>
        <strain>DSM 13726</strain>
        <strain evidence="13">PCE-M2</strain>
    </source>
</reference>
<name>A0A1D7TIC1_9BACT</name>
<feature type="transmembrane region" description="Helical" evidence="9">
    <location>
        <begin position="12"/>
        <end position="33"/>
    </location>
</feature>
<evidence type="ECO:0000256" key="9">
    <source>
        <dbReference type="SAM" id="Phobius"/>
    </source>
</evidence>
<keyword evidence="2" id="KW-1003">Cell membrane</keyword>
<dbReference type="GO" id="GO:0005886">
    <property type="term" value="C:plasma membrane"/>
    <property type="evidence" value="ECO:0007669"/>
    <property type="project" value="UniProtKB-SubCell"/>
</dbReference>
<feature type="domain" description="Methyl-accepting transducer" evidence="10">
    <location>
        <begin position="388"/>
        <end position="567"/>
    </location>
</feature>
<dbReference type="Gene3D" id="1.10.287.950">
    <property type="entry name" value="Methyl-accepting chemotaxis protein"/>
    <property type="match status" value="1"/>
</dbReference>
<keyword evidence="4 9" id="KW-1133">Transmembrane helix</keyword>
<sequence length="567" mass="63075">MRQLSIQFKVTLLLMISLVLTAVISTVVVVVLMQKEADERLDGIRAIMAREKVEALSDKVKIAHHVVNSFYEALQKEPEKEAPDVLKAYQEKAKMAVKQLRFGEDGYFWINDFAPKMVMHPIKPALDGSDLSRSKDPAGKFLFNEMVDVASKQGKGVVNYQWEKPGFNTPQAKISFVEAFKPWGWIIGTGVYADDIDALVEKEKQKLDEALLEMVVRNSLILLVVVIFFSLFSRYLSQKLIGRRMADLKRYVEDFGLYVTNKKNVIDFQLEDASMDEIGSTIRVIDKTFKDFEKLRLDDVRVVGEVLIICSKMSKGYMENKTSYVSSNFLTNRLSYEIDGMIAKVNEVMDATLVSLKNFQKGDFSQPISIQTHGELQELVEGVNALGSALSSMISENAEQSAKIHENAKHLADSVATIKNEPLSDLNRIVKKTTMSMQEMGSIQQHLADTLSTLTHNAKEANDILNMIGDIADQTNLLALNAAIEAARAGDHGRGFAVVADNIRELADKTSHSLTQIQATIGVIVGGIVDSSAKMSHNAKEMNSLTKDVEEIEEKTGDILNIMSKLG</sequence>
<dbReference type="GO" id="GO:0007165">
    <property type="term" value="P:signal transduction"/>
    <property type="evidence" value="ECO:0007669"/>
    <property type="project" value="UniProtKB-KW"/>
</dbReference>
<evidence type="ECO:0000256" key="7">
    <source>
        <dbReference type="ARBA" id="ARBA00029447"/>
    </source>
</evidence>
<evidence type="ECO:0000256" key="4">
    <source>
        <dbReference type="ARBA" id="ARBA00022989"/>
    </source>
</evidence>
<keyword evidence="5 9" id="KW-0472">Membrane</keyword>